<keyword evidence="5 8" id="KW-1133">Transmembrane helix</keyword>
<evidence type="ECO:0000256" key="3">
    <source>
        <dbReference type="ARBA" id="ARBA00022448"/>
    </source>
</evidence>
<feature type="transmembrane region" description="Helical" evidence="8">
    <location>
        <begin position="363"/>
        <end position="381"/>
    </location>
</feature>
<feature type="transmembrane region" description="Helical" evidence="8">
    <location>
        <begin position="401"/>
        <end position="421"/>
    </location>
</feature>
<feature type="transmembrane region" description="Helical" evidence="8">
    <location>
        <begin position="269"/>
        <end position="290"/>
    </location>
</feature>
<evidence type="ECO:0000313" key="9">
    <source>
        <dbReference type="EMBL" id="KZN90264.1"/>
    </source>
</evidence>
<dbReference type="Proteomes" id="UP000076449">
    <property type="component" value="Chromosome I"/>
</dbReference>
<dbReference type="PANTHER" id="PTHR11654">
    <property type="entry name" value="OLIGOPEPTIDE TRANSPORTER-RELATED"/>
    <property type="match status" value="1"/>
</dbReference>
<feature type="compositionally biased region" description="Basic and acidic residues" evidence="7">
    <location>
        <begin position="570"/>
        <end position="588"/>
    </location>
</feature>
<evidence type="ECO:0000256" key="8">
    <source>
        <dbReference type="SAM" id="Phobius"/>
    </source>
</evidence>
<dbReference type="AlphaFoldDB" id="A0A167VBX1"/>
<keyword evidence="3" id="KW-0813">Transport</keyword>
<evidence type="ECO:0000256" key="7">
    <source>
        <dbReference type="SAM" id="MobiDB-lite"/>
    </source>
</evidence>
<dbReference type="SUPFAM" id="SSF103473">
    <property type="entry name" value="MFS general substrate transporter"/>
    <property type="match status" value="1"/>
</dbReference>
<dbReference type="FunFam" id="1.20.1250.20:FF:000085">
    <property type="entry name" value="MFS peptide transporter Ptr2"/>
    <property type="match status" value="1"/>
</dbReference>
<feature type="transmembrane region" description="Helical" evidence="8">
    <location>
        <begin position="157"/>
        <end position="178"/>
    </location>
</feature>
<dbReference type="GO" id="GO:0005886">
    <property type="term" value="C:plasma membrane"/>
    <property type="evidence" value="ECO:0007669"/>
    <property type="project" value="UniProtKB-ARBA"/>
</dbReference>
<dbReference type="EMBL" id="CM002798">
    <property type="protein sequence ID" value="KZN90264.1"/>
    <property type="molecule type" value="Genomic_DNA"/>
</dbReference>
<feature type="transmembrane region" description="Helical" evidence="8">
    <location>
        <begin position="190"/>
        <end position="212"/>
    </location>
</feature>
<evidence type="ECO:0000256" key="6">
    <source>
        <dbReference type="ARBA" id="ARBA00023136"/>
    </source>
</evidence>
<evidence type="ECO:0000256" key="1">
    <source>
        <dbReference type="ARBA" id="ARBA00004141"/>
    </source>
</evidence>
<feature type="transmembrane region" description="Helical" evidence="8">
    <location>
        <begin position="244"/>
        <end position="263"/>
    </location>
</feature>
<feature type="region of interest" description="Disordered" evidence="7">
    <location>
        <begin position="570"/>
        <end position="596"/>
    </location>
</feature>
<dbReference type="Pfam" id="PF00854">
    <property type="entry name" value="PTR2"/>
    <property type="match status" value="1"/>
</dbReference>
<accession>A0A167VBX1</accession>
<name>A0A167VBX1_PENCH</name>
<organism evidence="9">
    <name type="scientific">Penicillium chrysogenum</name>
    <name type="common">Penicillium notatum</name>
    <dbReference type="NCBI Taxonomy" id="5076"/>
    <lineage>
        <taxon>Eukaryota</taxon>
        <taxon>Fungi</taxon>
        <taxon>Dikarya</taxon>
        <taxon>Ascomycota</taxon>
        <taxon>Pezizomycotina</taxon>
        <taxon>Eurotiomycetes</taxon>
        <taxon>Eurotiomycetidae</taxon>
        <taxon>Eurotiales</taxon>
        <taxon>Aspergillaceae</taxon>
        <taxon>Penicillium</taxon>
        <taxon>Penicillium chrysogenum species complex</taxon>
    </lineage>
</organism>
<reference evidence="9" key="1">
    <citation type="journal article" date="2014" name="Genome Announc.">
        <title>Complete sequencing and chromosome-scale genome assembly of the industrial progenitor strain P2niaD18 from the penicillin producer Penicillium chrysogenum.</title>
        <authorList>
            <person name="Specht T."/>
            <person name="Dahlmann T.A."/>
            <person name="Zadra I."/>
            <person name="Kurnsteiner H."/>
            <person name="Kuck U."/>
        </authorList>
    </citation>
    <scope>NUCLEOTIDE SEQUENCE [LARGE SCALE GENOMIC DNA]</scope>
    <source>
        <strain evidence="9">P2niaD18</strain>
    </source>
</reference>
<feature type="transmembrane region" description="Helical" evidence="8">
    <location>
        <begin position="433"/>
        <end position="456"/>
    </location>
</feature>
<dbReference type="PhylomeDB" id="A0A167VBX1"/>
<comment type="subcellular location">
    <subcellularLocation>
        <location evidence="1">Membrane</location>
        <topology evidence="1">Multi-pass membrane protein</topology>
    </subcellularLocation>
</comment>
<gene>
    <name evidence="9" type="ORF">EN45_003810</name>
</gene>
<feature type="region of interest" description="Disordered" evidence="7">
    <location>
        <begin position="1"/>
        <end position="27"/>
    </location>
</feature>
<feature type="transmembrane region" description="Helical" evidence="8">
    <location>
        <begin position="125"/>
        <end position="145"/>
    </location>
</feature>
<sequence>MAEARLAGPESVEQEIKTIPPPGDVEKSQSVITEINTNAQIDQFPLPTEAESQTLRRVSGTLPLVAFSLCLVEFAERASYYGSKTVFSNFIQFPLPEGGNGAGATPRGTQKTAGALGMGLQASSALTLLFVFLSYVVPIFGGWWADVHVGRYKAIMVGVVICGVAHMIQIIGAIPSVLQKGSSNAAPPFILGLLVLSAGAGIFKPNVSPLILDQIRQKKAYTKQLKSGEKVIVDPDATNTRTMLIFYGFINVGAFFMLATTYTEKYVGFWLSFLLTGIIYLLLPILLLTVRNRIHKEPPNRGSELARALNITTIALKQNKFRVWRTNFWEAANPDTLHSKGITVDWTRDAVNEVARTLDACDVFLFFPIWNLNVGGIGSVVTNQGAAMITNGVPNDVLSNFSPLTIIVAIPLLTFVVYPTLHRYRIHVGPITRLAFGFFLAMISGIVGTIVQWKVYKLSPCGYYASTCDTVAPISIWWQAPNIVLGALSECFCNVTAYELAYARSPPSMKGLVVAIFLFMNALSSALGEILIPVTKDPWLLWIWGAPAVALALQTIILWVRFKGLNNTMEGRDDPHRSEDEAKSDRRTPTGNTMNV</sequence>
<dbReference type="InterPro" id="IPR036259">
    <property type="entry name" value="MFS_trans_sf"/>
</dbReference>
<evidence type="ECO:0000256" key="4">
    <source>
        <dbReference type="ARBA" id="ARBA00022692"/>
    </source>
</evidence>
<protein>
    <submittedName>
        <fullName evidence="9">Peptide transporter</fullName>
    </submittedName>
</protein>
<feature type="transmembrane region" description="Helical" evidence="8">
    <location>
        <begin position="512"/>
        <end position="533"/>
    </location>
</feature>
<proteinExistence type="inferred from homology"/>
<dbReference type="InterPro" id="IPR000109">
    <property type="entry name" value="POT_fam"/>
</dbReference>
<feature type="transmembrane region" description="Helical" evidence="8">
    <location>
        <begin position="539"/>
        <end position="560"/>
    </location>
</feature>
<feature type="transmembrane region" description="Helical" evidence="8">
    <location>
        <begin position="476"/>
        <end position="500"/>
    </location>
</feature>
<keyword evidence="6 8" id="KW-0472">Membrane</keyword>
<evidence type="ECO:0000256" key="5">
    <source>
        <dbReference type="ARBA" id="ARBA00022989"/>
    </source>
</evidence>
<comment type="similarity">
    <text evidence="2">Belongs to the major facilitator superfamily. Proton-dependent oligopeptide transporter (POT/PTR) (TC 2.A.17) family.</text>
</comment>
<evidence type="ECO:0000256" key="2">
    <source>
        <dbReference type="ARBA" id="ARBA00005982"/>
    </source>
</evidence>
<keyword evidence="4 8" id="KW-0812">Transmembrane</keyword>
<dbReference type="GO" id="GO:0071916">
    <property type="term" value="F:dipeptide transmembrane transporter activity"/>
    <property type="evidence" value="ECO:0007669"/>
    <property type="project" value="UniProtKB-ARBA"/>
</dbReference>
<dbReference type="Gene3D" id="1.20.1250.20">
    <property type="entry name" value="MFS general substrate transporter like domains"/>
    <property type="match status" value="1"/>
</dbReference>